<dbReference type="SUPFAM" id="SSF53098">
    <property type="entry name" value="Ribonuclease H-like"/>
    <property type="match status" value="1"/>
</dbReference>
<dbReference type="Pfam" id="PF13456">
    <property type="entry name" value="RVT_3"/>
    <property type="match status" value="1"/>
</dbReference>
<dbReference type="EMBL" id="JBBPBN010000017">
    <property type="protein sequence ID" value="KAK9019697.1"/>
    <property type="molecule type" value="Genomic_DNA"/>
</dbReference>
<reference evidence="2 3" key="1">
    <citation type="journal article" date="2024" name="G3 (Bethesda)">
        <title>Genome assembly of Hibiscus sabdariffa L. provides insights into metabolisms of medicinal natural products.</title>
        <authorList>
            <person name="Kim T."/>
        </authorList>
    </citation>
    <scope>NUCLEOTIDE SEQUENCE [LARGE SCALE GENOMIC DNA]</scope>
    <source>
        <strain evidence="2">TK-2024</strain>
        <tissue evidence="2">Old leaves</tissue>
    </source>
</reference>
<sequence>MLECVWERGFRKVIIESDNLEAIRILNGNSCALAGHGLVSTILNYMSRACTVVFQHVGRNGNRIADWLAAFNRDDRSGLFQFHEALIEVLNLLQQDVMGV</sequence>
<gene>
    <name evidence="2" type="ORF">V6N11_054207</name>
</gene>
<name>A0ABR2S3G9_9ROSI</name>
<evidence type="ECO:0000259" key="1">
    <source>
        <dbReference type="Pfam" id="PF13456"/>
    </source>
</evidence>
<dbReference type="Proteomes" id="UP001396334">
    <property type="component" value="Unassembled WGS sequence"/>
</dbReference>
<dbReference type="InterPro" id="IPR002156">
    <property type="entry name" value="RNaseH_domain"/>
</dbReference>
<dbReference type="PANTHER" id="PTHR47723:SF19">
    <property type="entry name" value="POLYNUCLEOTIDYL TRANSFERASE, RIBONUCLEASE H-LIKE SUPERFAMILY PROTEIN"/>
    <property type="match status" value="1"/>
</dbReference>
<dbReference type="CDD" id="cd06222">
    <property type="entry name" value="RNase_H_like"/>
    <property type="match status" value="1"/>
</dbReference>
<comment type="caution">
    <text evidence="2">The sequence shown here is derived from an EMBL/GenBank/DDBJ whole genome shotgun (WGS) entry which is preliminary data.</text>
</comment>
<dbReference type="PANTHER" id="PTHR47723">
    <property type="entry name" value="OS05G0353850 PROTEIN"/>
    <property type="match status" value="1"/>
</dbReference>
<dbReference type="Gene3D" id="3.30.420.10">
    <property type="entry name" value="Ribonuclease H-like superfamily/Ribonuclease H"/>
    <property type="match status" value="1"/>
</dbReference>
<dbReference type="InterPro" id="IPR044730">
    <property type="entry name" value="RNase_H-like_dom_plant"/>
</dbReference>
<dbReference type="InterPro" id="IPR053151">
    <property type="entry name" value="RNase_H-like"/>
</dbReference>
<protein>
    <recommendedName>
        <fullName evidence="1">RNase H type-1 domain-containing protein</fullName>
    </recommendedName>
</protein>
<proteinExistence type="predicted"/>
<accession>A0ABR2S3G9</accession>
<evidence type="ECO:0000313" key="3">
    <source>
        <dbReference type="Proteomes" id="UP001396334"/>
    </source>
</evidence>
<dbReference type="InterPro" id="IPR012337">
    <property type="entry name" value="RNaseH-like_sf"/>
</dbReference>
<organism evidence="2 3">
    <name type="scientific">Hibiscus sabdariffa</name>
    <name type="common">roselle</name>
    <dbReference type="NCBI Taxonomy" id="183260"/>
    <lineage>
        <taxon>Eukaryota</taxon>
        <taxon>Viridiplantae</taxon>
        <taxon>Streptophyta</taxon>
        <taxon>Embryophyta</taxon>
        <taxon>Tracheophyta</taxon>
        <taxon>Spermatophyta</taxon>
        <taxon>Magnoliopsida</taxon>
        <taxon>eudicotyledons</taxon>
        <taxon>Gunneridae</taxon>
        <taxon>Pentapetalae</taxon>
        <taxon>rosids</taxon>
        <taxon>malvids</taxon>
        <taxon>Malvales</taxon>
        <taxon>Malvaceae</taxon>
        <taxon>Malvoideae</taxon>
        <taxon>Hibiscus</taxon>
    </lineage>
</organism>
<feature type="domain" description="RNase H type-1" evidence="1">
    <location>
        <begin position="2"/>
        <end position="70"/>
    </location>
</feature>
<keyword evidence="3" id="KW-1185">Reference proteome</keyword>
<dbReference type="InterPro" id="IPR036397">
    <property type="entry name" value="RNaseH_sf"/>
</dbReference>
<evidence type="ECO:0000313" key="2">
    <source>
        <dbReference type="EMBL" id="KAK9019697.1"/>
    </source>
</evidence>